<evidence type="ECO:0000256" key="5">
    <source>
        <dbReference type="ARBA" id="ARBA00022679"/>
    </source>
</evidence>
<sequence length="583" mass="63670">MVDVLMKTPESSVKRYWKGLHMAHPGLFIDVESQIVLLNKDRGNRVALVSAGGAGHEPFGAGYVGENMLTAFIGGSLFASPTAGKITTALLNVAKLNKGGILAVIMNNTSDMLMFGLAMETVRTKRIQIESILVADDVAHLDADVKNGYLARRGLTGSVLMFKILGALSRNGRSLKEMVLEARCINCRSCSIGIGMRPCKFPGSSQSMWILDESSVELGIGLHGEAGIARMQGVSTTELVQVIIAQMLRIFVVKPEDNVVLLVSSLGACCLIEMYTLAYEVEEQLRMKGINFVRTYVGNFLSTLDTKGADITLLNITGREDWVRFLDQETEAYSWPVTRLSKVNEKIPKGIEALEVDDTLPEIDSMVLIEREANTFKSTVLAVCRQLKEEKDKLNRLDEESGDGDCGTSLANVADAIQNNIGTIPVRNLGMAFLTMSKLAETCNGQLSGALYSLMLLGASKNASDWASAWIGAVDMLRKYSIAEVGDRTMLDALIPACFGFDSYLREFGEENWPKSLNYALDKAIEGCEKTTTMRPRVGRAMYVDSNKVKDVDPGAYAVVAILTAILKNLVLQEIGEDHQCPF</sequence>
<evidence type="ECO:0000256" key="11">
    <source>
        <dbReference type="ARBA" id="ARBA00045490"/>
    </source>
</evidence>
<dbReference type="GO" id="GO:0016301">
    <property type="term" value="F:kinase activity"/>
    <property type="evidence" value="ECO:0007669"/>
    <property type="project" value="UniProtKB-KW"/>
</dbReference>
<dbReference type="Gene3D" id="3.30.1180.20">
    <property type="entry name" value="Dihydroxyacetone kinase, domain 2"/>
    <property type="match status" value="1"/>
</dbReference>
<evidence type="ECO:0000256" key="3">
    <source>
        <dbReference type="ARBA" id="ARBA00012578"/>
    </source>
</evidence>
<keyword evidence="9" id="KW-0170">Cobalt</keyword>
<evidence type="ECO:0000256" key="10">
    <source>
        <dbReference type="ARBA" id="ARBA00032426"/>
    </source>
</evidence>
<evidence type="ECO:0000256" key="6">
    <source>
        <dbReference type="ARBA" id="ARBA00022741"/>
    </source>
</evidence>
<comment type="catalytic activity">
    <reaction evidence="14">
        <text>FAD = riboflavin cyclic-4',5'-phosphate + AMP + H(+)</text>
        <dbReference type="Rhea" id="RHEA:13729"/>
        <dbReference type="ChEBI" id="CHEBI:15378"/>
        <dbReference type="ChEBI" id="CHEBI:57692"/>
        <dbReference type="ChEBI" id="CHEBI:76202"/>
        <dbReference type="ChEBI" id="CHEBI:456215"/>
        <dbReference type="EC" id="4.6.1.15"/>
    </reaction>
</comment>
<accession>A0ABN7ASP8</accession>
<evidence type="ECO:0000256" key="12">
    <source>
        <dbReference type="ARBA" id="ARBA00046681"/>
    </source>
</evidence>
<dbReference type="PANTHER" id="PTHR28629:SF4">
    <property type="entry name" value="TRIOKINASE_FMN CYCLASE"/>
    <property type="match status" value="1"/>
</dbReference>
<dbReference type="InterPro" id="IPR050861">
    <property type="entry name" value="Dihydroxyacetone_Kinase"/>
</dbReference>
<evidence type="ECO:0000256" key="14">
    <source>
        <dbReference type="ARBA" id="ARBA00048526"/>
    </source>
</evidence>
<feature type="domain" description="DhaL" evidence="16">
    <location>
        <begin position="374"/>
        <end position="568"/>
    </location>
</feature>
<dbReference type="PROSITE" id="PS51480">
    <property type="entry name" value="DHAL"/>
    <property type="match status" value="1"/>
</dbReference>
<comment type="catalytic activity">
    <reaction evidence="13">
        <text>D-glyceraldehyde + ATP = D-glyceraldehyde 3-phosphate + ADP + H(+)</text>
        <dbReference type="Rhea" id="RHEA:13941"/>
        <dbReference type="ChEBI" id="CHEBI:15378"/>
        <dbReference type="ChEBI" id="CHEBI:17378"/>
        <dbReference type="ChEBI" id="CHEBI:30616"/>
        <dbReference type="ChEBI" id="CHEBI:59776"/>
        <dbReference type="ChEBI" id="CHEBI:456216"/>
        <dbReference type="EC" id="2.7.1.28"/>
    </reaction>
</comment>
<dbReference type="Proteomes" id="UP001307889">
    <property type="component" value="Chromosome 4"/>
</dbReference>
<evidence type="ECO:0000256" key="15">
    <source>
        <dbReference type="ARBA" id="ARBA00048898"/>
    </source>
</evidence>
<comment type="function">
    <text evidence="11">Catalyzes both the phosphorylation of dihydroxyacetone and of glyceraldehyde, and the splitting of ribonucleoside diphosphate-X compounds among which FAD is the best substrate. Represses IFIH1-mediated cellular antiviral response.</text>
</comment>
<evidence type="ECO:0000256" key="8">
    <source>
        <dbReference type="ARBA" id="ARBA00022840"/>
    </source>
</evidence>
<evidence type="ECO:0000256" key="13">
    <source>
        <dbReference type="ARBA" id="ARBA00047974"/>
    </source>
</evidence>
<evidence type="ECO:0000313" key="19">
    <source>
        <dbReference type="Proteomes" id="UP001307889"/>
    </source>
</evidence>
<name>A0ABN7ASP8_9HEMI</name>
<dbReference type="Gene3D" id="3.40.50.10440">
    <property type="entry name" value="Dihydroxyacetone kinase, domain 1"/>
    <property type="match status" value="1"/>
</dbReference>
<evidence type="ECO:0000256" key="2">
    <source>
        <dbReference type="ARBA" id="ARBA00012110"/>
    </source>
</evidence>
<evidence type="ECO:0000256" key="9">
    <source>
        <dbReference type="ARBA" id="ARBA00023285"/>
    </source>
</evidence>
<keyword evidence="6" id="KW-0547">Nucleotide-binding</keyword>
<comment type="subunit">
    <text evidence="12">Homodimer. Interacts with IFIH1 (via the CARD domains), the interaction is inhibited by viral infection.</text>
</comment>
<evidence type="ECO:0000256" key="1">
    <source>
        <dbReference type="ARBA" id="ARBA00012107"/>
    </source>
</evidence>
<keyword evidence="5" id="KW-0808">Transferase</keyword>
<dbReference type="EC" id="2.7.1.29" evidence="1"/>
<organism evidence="18 19">
    <name type="scientific">Nesidiocoris tenuis</name>
    <dbReference type="NCBI Taxonomy" id="355587"/>
    <lineage>
        <taxon>Eukaryota</taxon>
        <taxon>Metazoa</taxon>
        <taxon>Ecdysozoa</taxon>
        <taxon>Arthropoda</taxon>
        <taxon>Hexapoda</taxon>
        <taxon>Insecta</taxon>
        <taxon>Pterygota</taxon>
        <taxon>Neoptera</taxon>
        <taxon>Paraneoptera</taxon>
        <taxon>Hemiptera</taxon>
        <taxon>Heteroptera</taxon>
        <taxon>Panheteroptera</taxon>
        <taxon>Cimicomorpha</taxon>
        <taxon>Miridae</taxon>
        <taxon>Dicyphina</taxon>
        <taxon>Nesidiocoris</taxon>
    </lineage>
</organism>
<feature type="domain" description="DhaK" evidence="17">
    <location>
        <begin position="8"/>
        <end position="335"/>
    </location>
</feature>
<dbReference type="EMBL" id="AP028912">
    <property type="protein sequence ID" value="BES93960.1"/>
    <property type="molecule type" value="Genomic_DNA"/>
</dbReference>
<proteinExistence type="predicted"/>
<keyword evidence="7 18" id="KW-0418">Kinase</keyword>
<evidence type="ECO:0000256" key="4">
    <source>
        <dbReference type="ARBA" id="ARBA00018932"/>
    </source>
</evidence>
<dbReference type="Pfam" id="PF02733">
    <property type="entry name" value="Dak1"/>
    <property type="match status" value="1"/>
</dbReference>
<gene>
    <name evidence="18" type="ORF">NTJ_06769</name>
</gene>
<dbReference type="InterPro" id="IPR004007">
    <property type="entry name" value="DhaL_dom"/>
</dbReference>
<evidence type="ECO:0000256" key="7">
    <source>
        <dbReference type="ARBA" id="ARBA00022777"/>
    </source>
</evidence>
<evidence type="ECO:0000259" key="17">
    <source>
        <dbReference type="PROSITE" id="PS51481"/>
    </source>
</evidence>
<dbReference type="PROSITE" id="PS51481">
    <property type="entry name" value="DHAK"/>
    <property type="match status" value="1"/>
</dbReference>
<evidence type="ECO:0000259" key="16">
    <source>
        <dbReference type="PROSITE" id="PS51480"/>
    </source>
</evidence>
<evidence type="ECO:0000313" key="18">
    <source>
        <dbReference type="EMBL" id="BES93960.1"/>
    </source>
</evidence>
<comment type="catalytic activity">
    <reaction evidence="15">
        <text>dihydroxyacetone + ATP = dihydroxyacetone phosphate + ADP + H(+)</text>
        <dbReference type="Rhea" id="RHEA:15773"/>
        <dbReference type="ChEBI" id="CHEBI:15378"/>
        <dbReference type="ChEBI" id="CHEBI:16016"/>
        <dbReference type="ChEBI" id="CHEBI:30616"/>
        <dbReference type="ChEBI" id="CHEBI:57642"/>
        <dbReference type="ChEBI" id="CHEBI:456216"/>
        <dbReference type="EC" id="2.7.1.29"/>
    </reaction>
</comment>
<keyword evidence="19" id="KW-1185">Reference proteome</keyword>
<dbReference type="PANTHER" id="PTHR28629">
    <property type="entry name" value="TRIOKINASE/FMN CYCLASE"/>
    <property type="match status" value="1"/>
</dbReference>
<dbReference type="SUPFAM" id="SSF101473">
    <property type="entry name" value="DhaL-like"/>
    <property type="match status" value="1"/>
</dbReference>
<protein>
    <recommendedName>
        <fullName evidence="4">Triokinase/FMN cyclase</fullName>
        <ecNumber evidence="2">2.7.1.28</ecNumber>
        <ecNumber evidence="1">2.7.1.29</ecNumber>
        <ecNumber evidence="3">4.6.1.15</ecNumber>
    </recommendedName>
    <alternativeName>
        <fullName evidence="10">Bifunctional ATP-dependent dihydroxyacetone kinase/FAD-AMP lyase (cyclizing)</fullName>
    </alternativeName>
</protein>
<dbReference type="SMART" id="SM01120">
    <property type="entry name" value="Dak2"/>
    <property type="match status" value="1"/>
</dbReference>
<dbReference type="InterPro" id="IPR004006">
    <property type="entry name" value="DhaK_dom"/>
</dbReference>
<dbReference type="InterPro" id="IPR036117">
    <property type="entry name" value="DhaL_dom_sf"/>
</dbReference>
<reference evidence="18 19" key="1">
    <citation type="submission" date="2023-09" db="EMBL/GenBank/DDBJ databases">
        <title>Nesidiocoris tenuis whole genome shotgun sequence.</title>
        <authorList>
            <person name="Shibata T."/>
            <person name="Shimoda M."/>
            <person name="Kobayashi T."/>
            <person name="Uehara T."/>
        </authorList>
    </citation>
    <scope>NUCLEOTIDE SEQUENCE [LARGE SCALE GENOMIC DNA]</scope>
    <source>
        <strain evidence="18 19">Japan</strain>
    </source>
</reference>
<dbReference type="EC" id="2.7.1.28" evidence="2"/>
<dbReference type="Gene3D" id="1.25.40.340">
    <property type="match status" value="1"/>
</dbReference>
<dbReference type="EC" id="4.6.1.15" evidence="3"/>
<keyword evidence="8" id="KW-0067">ATP-binding</keyword>
<dbReference type="SUPFAM" id="SSF82549">
    <property type="entry name" value="DAK1/DegV-like"/>
    <property type="match status" value="1"/>
</dbReference>
<dbReference type="Pfam" id="PF02734">
    <property type="entry name" value="Dak2"/>
    <property type="match status" value="1"/>
</dbReference>